<name>A0A512T1C2_9MICO</name>
<dbReference type="InterPro" id="IPR001387">
    <property type="entry name" value="Cro/C1-type_HTH"/>
</dbReference>
<dbReference type="InterPro" id="IPR010982">
    <property type="entry name" value="Lambda_DNA-bd_dom_sf"/>
</dbReference>
<organism evidence="1 2">
    <name type="scientific">Knoellia locipacati</name>
    <dbReference type="NCBI Taxonomy" id="882824"/>
    <lineage>
        <taxon>Bacteria</taxon>
        <taxon>Bacillati</taxon>
        <taxon>Actinomycetota</taxon>
        <taxon>Actinomycetes</taxon>
        <taxon>Micrococcales</taxon>
        <taxon>Intrasporangiaceae</taxon>
        <taxon>Knoellia</taxon>
    </lineage>
</organism>
<evidence type="ECO:0000313" key="2">
    <source>
        <dbReference type="Proteomes" id="UP000321793"/>
    </source>
</evidence>
<dbReference type="AlphaFoldDB" id="A0A512T1C2"/>
<reference evidence="1 2" key="1">
    <citation type="submission" date="2019-07" db="EMBL/GenBank/DDBJ databases">
        <title>Whole genome shotgun sequence of Knoellia locipacati NBRC 109775.</title>
        <authorList>
            <person name="Hosoyama A."/>
            <person name="Uohara A."/>
            <person name="Ohji S."/>
            <person name="Ichikawa N."/>
        </authorList>
    </citation>
    <scope>NUCLEOTIDE SEQUENCE [LARGE SCALE GENOMIC DNA]</scope>
    <source>
        <strain evidence="1 2">NBRC 109775</strain>
    </source>
</reference>
<evidence type="ECO:0000313" key="1">
    <source>
        <dbReference type="EMBL" id="GEQ13996.1"/>
    </source>
</evidence>
<gene>
    <name evidence="1" type="ORF">KLO01_20430</name>
</gene>
<protein>
    <submittedName>
        <fullName evidence="1">Uncharacterized protein</fullName>
    </submittedName>
</protein>
<dbReference type="SUPFAM" id="SSF47413">
    <property type="entry name" value="lambda repressor-like DNA-binding domains"/>
    <property type="match status" value="1"/>
</dbReference>
<keyword evidence="2" id="KW-1185">Reference proteome</keyword>
<comment type="caution">
    <text evidence="1">The sequence shown here is derived from an EMBL/GenBank/DDBJ whole genome shotgun (WGS) entry which is preliminary data.</text>
</comment>
<sequence length="184" mass="20184">MALWSAAGGRRTVDGMTPEQRAAKRAADLDEATARLTVAGTVGLALRDHRRRLGLSQRAYAAMRGWPASRIARLETGAARFALGDVVEALDGTGFGLALVRHRDGDAGAAEVVGSGSWSETELVARVRDGSRRFPARHETHAVVDPPNWWWHREFFRGLVPEPQWYAPRPAQAPWALPRDDDVA</sequence>
<dbReference type="CDD" id="cd00093">
    <property type="entry name" value="HTH_XRE"/>
    <property type="match status" value="1"/>
</dbReference>
<dbReference type="EMBL" id="BKBA01000008">
    <property type="protein sequence ID" value="GEQ13996.1"/>
    <property type="molecule type" value="Genomic_DNA"/>
</dbReference>
<dbReference type="GO" id="GO:0003677">
    <property type="term" value="F:DNA binding"/>
    <property type="evidence" value="ECO:0007669"/>
    <property type="project" value="InterPro"/>
</dbReference>
<proteinExistence type="predicted"/>
<dbReference type="Proteomes" id="UP000321793">
    <property type="component" value="Unassembled WGS sequence"/>
</dbReference>
<dbReference type="Gene3D" id="1.10.260.40">
    <property type="entry name" value="lambda repressor-like DNA-binding domains"/>
    <property type="match status" value="1"/>
</dbReference>
<dbReference type="Pfam" id="PF13560">
    <property type="entry name" value="HTH_31"/>
    <property type="match status" value="1"/>
</dbReference>
<accession>A0A512T1C2</accession>